<dbReference type="OrthoDB" id="2380776at2"/>
<name>A0A518CPX7_9PLAN</name>
<evidence type="ECO:0000313" key="1">
    <source>
        <dbReference type="EMBL" id="QDU81268.1"/>
    </source>
</evidence>
<sequence>MPEPIDEHLKYQSKQELAADSPIFSLKEQFQHLADTDQEEELDEWLRLLQDLIQQTESGKNIGIPLPKLKYLLGIIYTELSYSDFSDVESDQEAFRRRAIQCYRYVLDVSSLNDLASEFDSLELEFQLCYQIGELLEEGTDFDRTKSLQEAIQFFQRAEQTLNKIPDKRGDKKVRAADIHFHFGHCYKLLGNKEKDPDNKRICYDVARDRLQKCMSLSESLKFENDLFLVRLMLLQLKVCFKELGDQFELDYLIRESELLTQKIDRDSFPFSWADAHRCAANLLLDHQKRDWDKRHRDALRSFRAALQVYSRDVAPYDWAMLQNGIGIANRSIAKANSHDDLREAIKAYGQALTVFTQTAYPSEWAMVQNNRGIACITHFAERTTQELNLAFASFESALQIYTREDFPEEWAQLHHNLGNLFLKHPRPKNQHRAYEQAISHFEKALEALERKRNPADWINTRLHLAESHRLASDGQDRNPLIKAMQGLEEVLEVINEEQAPDQAASTKYQLALTYLDLSRLLETPETQTTRYRQSALKLFQESAHIYRQQGNSDSLQKVLNAIELEQFE</sequence>
<keyword evidence="2" id="KW-1185">Reference proteome</keyword>
<dbReference type="SUPFAM" id="SSF48452">
    <property type="entry name" value="TPR-like"/>
    <property type="match status" value="1"/>
</dbReference>
<dbReference type="Proteomes" id="UP000317178">
    <property type="component" value="Chromosome"/>
</dbReference>
<reference evidence="1 2" key="1">
    <citation type="submission" date="2019-02" db="EMBL/GenBank/DDBJ databases">
        <title>Deep-cultivation of Planctomycetes and their phenomic and genomic characterization uncovers novel biology.</title>
        <authorList>
            <person name="Wiegand S."/>
            <person name="Jogler M."/>
            <person name="Boedeker C."/>
            <person name="Pinto D."/>
            <person name="Vollmers J."/>
            <person name="Rivas-Marin E."/>
            <person name="Kohn T."/>
            <person name="Peeters S.H."/>
            <person name="Heuer A."/>
            <person name="Rast P."/>
            <person name="Oberbeckmann S."/>
            <person name="Bunk B."/>
            <person name="Jeske O."/>
            <person name="Meyerdierks A."/>
            <person name="Storesund J.E."/>
            <person name="Kallscheuer N."/>
            <person name="Luecker S."/>
            <person name="Lage O.M."/>
            <person name="Pohl T."/>
            <person name="Merkel B.J."/>
            <person name="Hornburger P."/>
            <person name="Mueller R.-W."/>
            <person name="Bruemmer F."/>
            <person name="Labrenz M."/>
            <person name="Spormann A.M."/>
            <person name="Op den Camp H."/>
            <person name="Overmann J."/>
            <person name="Amann R."/>
            <person name="Jetten M.S.M."/>
            <person name="Mascher T."/>
            <person name="Medema M.H."/>
            <person name="Devos D.P."/>
            <person name="Kaster A.-K."/>
            <person name="Ovreas L."/>
            <person name="Rohde M."/>
            <person name="Galperin M.Y."/>
            <person name="Jogler C."/>
        </authorList>
    </citation>
    <scope>NUCLEOTIDE SEQUENCE [LARGE SCALE GENOMIC DNA]</scope>
    <source>
        <strain evidence="1 2">Pla110</strain>
    </source>
</reference>
<dbReference type="EMBL" id="CP036281">
    <property type="protein sequence ID" value="QDU81268.1"/>
    <property type="molecule type" value="Genomic_DNA"/>
</dbReference>
<evidence type="ECO:0008006" key="3">
    <source>
        <dbReference type="Google" id="ProtNLM"/>
    </source>
</evidence>
<dbReference type="Gene3D" id="1.25.40.10">
    <property type="entry name" value="Tetratricopeptide repeat domain"/>
    <property type="match status" value="2"/>
</dbReference>
<organism evidence="1 2">
    <name type="scientific">Polystyrenella longa</name>
    <dbReference type="NCBI Taxonomy" id="2528007"/>
    <lineage>
        <taxon>Bacteria</taxon>
        <taxon>Pseudomonadati</taxon>
        <taxon>Planctomycetota</taxon>
        <taxon>Planctomycetia</taxon>
        <taxon>Planctomycetales</taxon>
        <taxon>Planctomycetaceae</taxon>
        <taxon>Polystyrenella</taxon>
    </lineage>
</organism>
<dbReference type="PANTHER" id="PTHR10098">
    <property type="entry name" value="RAPSYN-RELATED"/>
    <property type="match status" value="1"/>
</dbReference>
<dbReference type="AlphaFoldDB" id="A0A518CPX7"/>
<protein>
    <recommendedName>
        <fullName evidence="3">Tetratricopeptide repeat protein</fullName>
    </recommendedName>
</protein>
<accession>A0A518CPX7</accession>
<dbReference type="KEGG" id="plon:Pla110_30080"/>
<gene>
    <name evidence="1" type="ORF">Pla110_30080</name>
</gene>
<evidence type="ECO:0000313" key="2">
    <source>
        <dbReference type="Proteomes" id="UP000317178"/>
    </source>
</evidence>
<dbReference type="InterPro" id="IPR011990">
    <property type="entry name" value="TPR-like_helical_dom_sf"/>
</dbReference>
<proteinExistence type="predicted"/>
<dbReference type="RefSeq" id="WP_144996466.1">
    <property type="nucleotide sequence ID" value="NZ_CP036281.1"/>
</dbReference>